<evidence type="ECO:0000313" key="5">
    <source>
        <dbReference type="Proteomes" id="UP001498398"/>
    </source>
</evidence>
<dbReference type="InterPro" id="IPR052233">
    <property type="entry name" value="Rho-type_GEFs"/>
</dbReference>
<dbReference type="PANTHER" id="PTHR46572">
    <property type="entry name" value="RHO1 GDP-GTP EXCHANGE PROTEIN 1-RELATED"/>
    <property type="match status" value="1"/>
</dbReference>
<evidence type="ECO:0000313" key="4">
    <source>
        <dbReference type="EMBL" id="KAK7437374.1"/>
    </source>
</evidence>
<feature type="domain" description="DH" evidence="2">
    <location>
        <begin position="1"/>
        <end position="160"/>
    </location>
</feature>
<dbReference type="SUPFAM" id="SSF48065">
    <property type="entry name" value="DBL homology domain (DH-domain)"/>
    <property type="match status" value="1"/>
</dbReference>
<name>A0ABR1IRK4_9AGAR</name>
<dbReference type="InterPro" id="IPR001180">
    <property type="entry name" value="CNH_dom"/>
</dbReference>
<dbReference type="Gene3D" id="1.20.900.10">
    <property type="entry name" value="Dbl homology (DH) domain"/>
    <property type="match status" value="1"/>
</dbReference>
<dbReference type="Pfam" id="PF00621">
    <property type="entry name" value="RhoGEF"/>
    <property type="match status" value="1"/>
</dbReference>
<dbReference type="PROSITE" id="PS50219">
    <property type="entry name" value="CNH"/>
    <property type="match status" value="1"/>
</dbReference>
<dbReference type="SUPFAM" id="SSF50729">
    <property type="entry name" value="PH domain-like"/>
    <property type="match status" value="1"/>
</dbReference>
<dbReference type="SMART" id="SM00036">
    <property type="entry name" value="CNH"/>
    <property type="match status" value="1"/>
</dbReference>
<dbReference type="EMBL" id="JBANRG010000086">
    <property type="protein sequence ID" value="KAK7437374.1"/>
    <property type="molecule type" value="Genomic_DNA"/>
</dbReference>
<dbReference type="PANTHER" id="PTHR46572:SF1">
    <property type="entry name" value="RHO1 GUANINE NUCLEOTIDE EXCHANGE FACTOR TUS1"/>
    <property type="match status" value="1"/>
</dbReference>
<accession>A0ABR1IRK4</accession>
<protein>
    <submittedName>
        <fullName evidence="4">Rho guanine nucleotide exchange factor</fullName>
    </submittedName>
</protein>
<keyword evidence="5" id="KW-1185">Reference proteome</keyword>
<reference evidence="4 5" key="1">
    <citation type="submission" date="2024-01" db="EMBL/GenBank/DDBJ databases">
        <title>A draft genome for the cacao thread blight pathogen Marasmiellus scandens.</title>
        <authorList>
            <person name="Baruah I.K."/>
            <person name="Leung J."/>
            <person name="Bukari Y."/>
            <person name="Amoako-Attah I."/>
            <person name="Meinhardt L.W."/>
            <person name="Bailey B.A."/>
            <person name="Cohen S.P."/>
        </authorList>
    </citation>
    <scope>NUCLEOTIDE SEQUENCE [LARGE SCALE GENOMIC DNA]</scope>
    <source>
        <strain evidence="4 5">GH-19</strain>
    </source>
</reference>
<sequence length="671" mass="76790">MVIRPLQNANPPIIPRYRLSQFVDSIFHNLVELHAHHKELVNMLHQIQQEEHPLIRTISLAISQAVVNFRAAYISYLRNRPIVTYLLDEESQDNPAFETFLNKHQLNVKKMINTPSSHLARYEHFLQAMLDNSPVDHEDRDVIPQIIETIKSMDTDTAPTFALRTKVLQYGSNIVFQPGEWMNLDLLSDHRNLVHCGRLLRPDRSNSNQLSKIFAFLFDNYFIMTRVTRENGRTKYHVDGQPLPVDLLTPVSFSSPPLLLQKTPHDTPRSAYPCTVYCEGHASDPYCTLYAGTAQARAEWKLKLEEALALRKVTQVFRTQTLVSFLPPHPESLSWAGQYAFTKSVAYTADGRCLVAIGCAEGIWAGLRNIPRSVKHILYLKEVTQCAVLEDYNILLVLADGLLLAYDTEILDPLSMQISQPKQIPQKLSKEKGVNFFKIGKILGKTYVIYVRKKGINSLLQVVEPCRDSRRSPHNWFRSFKLIFLPFETRDLIFMQDKIVVIGPKVFDIVDLFDLRTVTIPDRGDPDHAPLNKRWEFVKPLGTFSSAKEEFLLCYTEFGIYVNESGKPTRQSWSILEWNGTVSNVAIYKPYFLLFSSFFIEVRHIQTGCLIQIIPGNNIRCLWDGIVTISDDDSSRPDEQKKQICGVMTVTDSALPTPVQRVFELVPRKVS</sequence>
<organism evidence="4 5">
    <name type="scientific">Marasmiellus scandens</name>
    <dbReference type="NCBI Taxonomy" id="2682957"/>
    <lineage>
        <taxon>Eukaryota</taxon>
        <taxon>Fungi</taxon>
        <taxon>Dikarya</taxon>
        <taxon>Basidiomycota</taxon>
        <taxon>Agaricomycotina</taxon>
        <taxon>Agaricomycetes</taxon>
        <taxon>Agaricomycetidae</taxon>
        <taxon>Agaricales</taxon>
        <taxon>Marasmiineae</taxon>
        <taxon>Omphalotaceae</taxon>
        <taxon>Marasmiellus</taxon>
    </lineage>
</organism>
<evidence type="ECO:0000259" key="3">
    <source>
        <dbReference type="PROSITE" id="PS50219"/>
    </source>
</evidence>
<dbReference type="Gene3D" id="2.30.29.30">
    <property type="entry name" value="Pleckstrin-homology domain (PH domain)/Phosphotyrosine-binding domain (PTB)"/>
    <property type="match status" value="1"/>
</dbReference>
<proteinExistence type="predicted"/>
<dbReference type="InterPro" id="IPR035899">
    <property type="entry name" value="DBL_dom_sf"/>
</dbReference>
<keyword evidence="1" id="KW-0344">Guanine-nucleotide releasing factor</keyword>
<dbReference type="Proteomes" id="UP001498398">
    <property type="component" value="Unassembled WGS sequence"/>
</dbReference>
<dbReference type="InterPro" id="IPR011993">
    <property type="entry name" value="PH-like_dom_sf"/>
</dbReference>
<feature type="domain" description="CNH" evidence="3">
    <location>
        <begin position="338"/>
        <end position="629"/>
    </location>
</feature>
<evidence type="ECO:0000259" key="2">
    <source>
        <dbReference type="PROSITE" id="PS50010"/>
    </source>
</evidence>
<dbReference type="Pfam" id="PF00780">
    <property type="entry name" value="CNH"/>
    <property type="match status" value="1"/>
</dbReference>
<dbReference type="PROSITE" id="PS50010">
    <property type="entry name" value="DH_2"/>
    <property type="match status" value="1"/>
</dbReference>
<evidence type="ECO:0000256" key="1">
    <source>
        <dbReference type="ARBA" id="ARBA00022658"/>
    </source>
</evidence>
<dbReference type="InterPro" id="IPR000219">
    <property type="entry name" value="DH_dom"/>
</dbReference>
<gene>
    <name evidence="4" type="primary">TUS1_11</name>
    <name evidence="4" type="ORF">VKT23_018619</name>
</gene>
<comment type="caution">
    <text evidence="4">The sequence shown here is derived from an EMBL/GenBank/DDBJ whole genome shotgun (WGS) entry which is preliminary data.</text>
</comment>